<dbReference type="InterPro" id="IPR000835">
    <property type="entry name" value="HTH_MarR-typ"/>
</dbReference>
<keyword evidence="1" id="KW-0805">Transcription regulation</keyword>
<dbReference type="InterPro" id="IPR036388">
    <property type="entry name" value="WH-like_DNA-bd_sf"/>
</dbReference>
<keyword evidence="3" id="KW-0804">Transcription</keyword>
<evidence type="ECO:0000256" key="2">
    <source>
        <dbReference type="ARBA" id="ARBA00023125"/>
    </source>
</evidence>
<dbReference type="PRINTS" id="PR00598">
    <property type="entry name" value="HTHMARR"/>
</dbReference>
<evidence type="ECO:0000256" key="3">
    <source>
        <dbReference type="ARBA" id="ARBA00023163"/>
    </source>
</evidence>
<dbReference type="EMBL" id="FZOR01000025">
    <property type="protein sequence ID" value="SNT35881.1"/>
    <property type="molecule type" value="Genomic_DNA"/>
</dbReference>
<feature type="region of interest" description="Disordered" evidence="4">
    <location>
        <begin position="168"/>
        <end position="189"/>
    </location>
</feature>
<dbReference type="InterPro" id="IPR023187">
    <property type="entry name" value="Tscrpt_reg_MarR-type_CS"/>
</dbReference>
<keyword evidence="2 6" id="KW-0238">DNA-binding</keyword>
<dbReference type="InterPro" id="IPR039422">
    <property type="entry name" value="MarR/SlyA-like"/>
</dbReference>
<dbReference type="GO" id="GO:0006950">
    <property type="term" value="P:response to stress"/>
    <property type="evidence" value="ECO:0007669"/>
    <property type="project" value="TreeGrafter"/>
</dbReference>
<reference evidence="6 7" key="1">
    <citation type="submission" date="2017-06" db="EMBL/GenBank/DDBJ databases">
        <authorList>
            <person name="Kim H.J."/>
            <person name="Triplett B.A."/>
        </authorList>
    </citation>
    <scope>NUCLEOTIDE SEQUENCE [LARGE SCALE GENOMIC DNA]</scope>
    <source>
        <strain evidence="6 7">DSM 44715</strain>
    </source>
</reference>
<dbReference type="GO" id="GO:0003700">
    <property type="term" value="F:DNA-binding transcription factor activity"/>
    <property type="evidence" value="ECO:0007669"/>
    <property type="project" value="InterPro"/>
</dbReference>
<evidence type="ECO:0000256" key="1">
    <source>
        <dbReference type="ARBA" id="ARBA00023015"/>
    </source>
</evidence>
<dbReference type="SUPFAM" id="SSF46785">
    <property type="entry name" value="Winged helix' DNA-binding domain"/>
    <property type="match status" value="1"/>
</dbReference>
<dbReference type="GO" id="GO:0003677">
    <property type="term" value="F:DNA binding"/>
    <property type="evidence" value="ECO:0007669"/>
    <property type="project" value="UniProtKB-KW"/>
</dbReference>
<dbReference type="AlphaFoldDB" id="A0A239LZK2"/>
<sequence length="189" mass="20008">MTRDALDLVLEQWARARPDLDASPMGVLGRLSRVTRMAERELKALFAEFGLERGEFDVLATLRRAGAPGGMTAGALARHSMVTSGAVTNRLDRLVAKGYVTRDVDPANRRTVIVALTPEGRDLIDRAVTAHLENERRILAVLAPREQAALAGLLRTLLLGLGDAADDGAAEDGAAEDGAAEDGAAAEEA</sequence>
<feature type="domain" description="HTH marR-type" evidence="5">
    <location>
        <begin position="24"/>
        <end position="159"/>
    </location>
</feature>
<dbReference type="PANTHER" id="PTHR33164">
    <property type="entry name" value="TRANSCRIPTIONAL REGULATOR, MARR FAMILY"/>
    <property type="match status" value="1"/>
</dbReference>
<proteinExistence type="predicted"/>
<organism evidence="6 7">
    <name type="scientific">Actinomadura meyerae</name>
    <dbReference type="NCBI Taxonomy" id="240840"/>
    <lineage>
        <taxon>Bacteria</taxon>
        <taxon>Bacillati</taxon>
        <taxon>Actinomycetota</taxon>
        <taxon>Actinomycetes</taxon>
        <taxon>Streptosporangiales</taxon>
        <taxon>Thermomonosporaceae</taxon>
        <taxon>Actinomadura</taxon>
    </lineage>
</organism>
<evidence type="ECO:0000259" key="5">
    <source>
        <dbReference type="PROSITE" id="PS50995"/>
    </source>
</evidence>
<accession>A0A239LZK2</accession>
<dbReference type="PANTHER" id="PTHR33164:SF104">
    <property type="entry name" value="TRANSCRIPTIONAL REGULATORY PROTEIN"/>
    <property type="match status" value="1"/>
</dbReference>
<keyword evidence="7" id="KW-1185">Reference proteome</keyword>
<dbReference type="Proteomes" id="UP000198318">
    <property type="component" value="Unassembled WGS sequence"/>
</dbReference>
<evidence type="ECO:0000313" key="6">
    <source>
        <dbReference type="EMBL" id="SNT35881.1"/>
    </source>
</evidence>
<evidence type="ECO:0000313" key="7">
    <source>
        <dbReference type="Proteomes" id="UP000198318"/>
    </source>
</evidence>
<dbReference type="RefSeq" id="WP_245869100.1">
    <property type="nucleotide sequence ID" value="NZ_FZOR01000025.1"/>
</dbReference>
<dbReference type="SMART" id="SM00347">
    <property type="entry name" value="HTH_MARR"/>
    <property type="match status" value="1"/>
</dbReference>
<evidence type="ECO:0000256" key="4">
    <source>
        <dbReference type="SAM" id="MobiDB-lite"/>
    </source>
</evidence>
<gene>
    <name evidence="6" type="ORF">SAMN05443665_102531</name>
</gene>
<name>A0A239LZK2_9ACTN</name>
<dbReference type="PROSITE" id="PS50995">
    <property type="entry name" value="HTH_MARR_2"/>
    <property type="match status" value="1"/>
</dbReference>
<dbReference type="PROSITE" id="PS01117">
    <property type="entry name" value="HTH_MARR_1"/>
    <property type="match status" value="1"/>
</dbReference>
<dbReference type="InterPro" id="IPR036390">
    <property type="entry name" value="WH_DNA-bd_sf"/>
</dbReference>
<dbReference type="Pfam" id="PF01047">
    <property type="entry name" value="MarR"/>
    <property type="match status" value="1"/>
</dbReference>
<protein>
    <submittedName>
        <fullName evidence="6">DNA-binding transcriptional regulator, MarR family</fullName>
    </submittedName>
</protein>
<dbReference type="Gene3D" id="1.10.10.10">
    <property type="entry name" value="Winged helix-like DNA-binding domain superfamily/Winged helix DNA-binding domain"/>
    <property type="match status" value="1"/>
</dbReference>